<dbReference type="Pfam" id="PF00989">
    <property type="entry name" value="PAS"/>
    <property type="match status" value="1"/>
</dbReference>
<dbReference type="InterPro" id="IPR013767">
    <property type="entry name" value="PAS_fold"/>
</dbReference>
<dbReference type="Gene3D" id="3.30.70.270">
    <property type="match status" value="1"/>
</dbReference>
<dbReference type="PROSITE" id="PS50883">
    <property type="entry name" value="EAL"/>
    <property type="match status" value="1"/>
</dbReference>
<dbReference type="PROSITE" id="PS50112">
    <property type="entry name" value="PAS"/>
    <property type="match status" value="2"/>
</dbReference>
<dbReference type="CDD" id="cd01949">
    <property type="entry name" value="GGDEF"/>
    <property type="match status" value="1"/>
</dbReference>
<evidence type="ECO:0000259" key="1">
    <source>
        <dbReference type="PROSITE" id="PS50112"/>
    </source>
</evidence>
<dbReference type="InterPro" id="IPR035919">
    <property type="entry name" value="EAL_sf"/>
</dbReference>
<protein>
    <submittedName>
        <fullName evidence="4">EAL domain-containing protein</fullName>
    </submittedName>
</protein>
<dbReference type="Gene3D" id="3.30.450.20">
    <property type="entry name" value="PAS domain"/>
    <property type="match status" value="2"/>
</dbReference>
<dbReference type="CDD" id="cd01948">
    <property type="entry name" value="EAL"/>
    <property type="match status" value="1"/>
</dbReference>
<organism evidence="4 5">
    <name type="scientific">Pseudomonas phytophila</name>
    <dbReference type="NCBI Taxonomy" id="2867264"/>
    <lineage>
        <taxon>Bacteria</taxon>
        <taxon>Pseudomonadati</taxon>
        <taxon>Pseudomonadota</taxon>
        <taxon>Gammaproteobacteria</taxon>
        <taxon>Pseudomonadales</taxon>
        <taxon>Pseudomonadaceae</taxon>
        <taxon>Pseudomonas</taxon>
    </lineage>
</organism>
<dbReference type="InterPro" id="IPR052155">
    <property type="entry name" value="Biofilm_reg_signaling"/>
</dbReference>
<dbReference type="SUPFAM" id="SSF55785">
    <property type="entry name" value="PYP-like sensor domain (PAS domain)"/>
    <property type="match status" value="2"/>
</dbReference>
<dbReference type="SMART" id="SM00086">
    <property type="entry name" value="PAC"/>
    <property type="match status" value="2"/>
</dbReference>
<dbReference type="Gene3D" id="3.20.20.450">
    <property type="entry name" value="EAL domain"/>
    <property type="match status" value="1"/>
</dbReference>
<dbReference type="InterPro" id="IPR035965">
    <property type="entry name" value="PAS-like_dom_sf"/>
</dbReference>
<reference evidence="4" key="1">
    <citation type="submission" date="2021-08" db="EMBL/GenBank/DDBJ databases">
        <title>Complete genome sequence of Pseudomonas phytophila.</title>
        <authorList>
            <person name="Weir B.S."/>
            <person name="Templeton M.D."/>
            <person name="Arshed S."/>
            <person name="Andersen M.T."/>
            <person name="Jayaraman J."/>
        </authorList>
    </citation>
    <scope>NUCLEOTIDE SEQUENCE</scope>
    <source>
        <strain evidence="4">ICMP 23753</strain>
    </source>
</reference>
<dbReference type="InterPro" id="IPR001610">
    <property type="entry name" value="PAC"/>
</dbReference>
<dbReference type="InterPro" id="IPR029787">
    <property type="entry name" value="Nucleotide_cyclase"/>
</dbReference>
<dbReference type="NCBIfam" id="TIGR00229">
    <property type="entry name" value="sensory_box"/>
    <property type="match status" value="2"/>
</dbReference>
<dbReference type="Proteomes" id="UP001063228">
    <property type="component" value="Chromosome"/>
</dbReference>
<evidence type="ECO:0000259" key="2">
    <source>
        <dbReference type="PROSITE" id="PS50883"/>
    </source>
</evidence>
<dbReference type="SMART" id="SM00091">
    <property type="entry name" value="PAS"/>
    <property type="match status" value="2"/>
</dbReference>
<dbReference type="Pfam" id="PF00563">
    <property type="entry name" value="EAL"/>
    <property type="match status" value="1"/>
</dbReference>
<dbReference type="SUPFAM" id="SSF55073">
    <property type="entry name" value="Nucleotide cyclase"/>
    <property type="match status" value="1"/>
</dbReference>
<dbReference type="InterPro" id="IPR000014">
    <property type="entry name" value="PAS"/>
</dbReference>
<proteinExistence type="predicted"/>
<keyword evidence="5" id="KW-1185">Reference proteome</keyword>
<evidence type="ECO:0000259" key="3">
    <source>
        <dbReference type="PROSITE" id="PS50887"/>
    </source>
</evidence>
<dbReference type="InterPro" id="IPR001633">
    <property type="entry name" value="EAL_dom"/>
</dbReference>
<feature type="domain" description="PAS" evidence="1">
    <location>
        <begin position="22"/>
        <end position="93"/>
    </location>
</feature>
<dbReference type="CDD" id="cd00130">
    <property type="entry name" value="PAS"/>
    <property type="match status" value="2"/>
</dbReference>
<dbReference type="InterPro" id="IPR043128">
    <property type="entry name" value="Rev_trsase/Diguanyl_cyclase"/>
</dbReference>
<dbReference type="InterPro" id="IPR000160">
    <property type="entry name" value="GGDEF_dom"/>
</dbReference>
<dbReference type="PROSITE" id="PS50887">
    <property type="entry name" value="GGDEF"/>
    <property type="match status" value="1"/>
</dbReference>
<feature type="domain" description="GGDEF" evidence="3">
    <location>
        <begin position="303"/>
        <end position="441"/>
    </location>
</feature>
<feature type="domain" description="PAS" evidence="1">
    <location>
        <begin position="147"/>
        <end position="216"/>
    </location>
</feature>
<evidence type="ECO:0000313" key="4">
    <source>
        <dbReference type="EMBL" id="UXZ94430.1"/>
    </source>
</evidence>
<sequence>MPELADSNTFQSSGHAAALSESEKRFATLYNLSPNVVILSAIDSGVICEVNRQFETMLGWPAAESIGRTGVDLGLWDDSEHRNSLVRRVMAQDEPVRLDVRLRARDGRLIEGTFSALKVELERQLYLLSTFMDNSAHLRAERALKASEEKFAKAFHSSPDAITITERLSGRYLEVNGGFCRLMGFTPDEVLGRTVAELGIWAHIEQREQLIRDLQENGRVHHREMTGCHKNGSHVTAEVSVETITLNDVECLLMNARDISELKSAQEQVQHLAYHDSLTNLPNRALLMDRLSQQIILLQRHNLRGALLFMDLDHFKHINDSLGHPVGDSVLKIVTARLEASVRMEDTVARLGGDEFVVLISGLEGSRDDVTDQVLELADMLRALLAQPMFLDNQRLQITPSIGIALIPDHGLTSADLLKRADIALYRAKDSGRNATQLFHDSMQKAASERLRMENDLRMALPRGEFSLCYQPQVDTRLNRIIGAEALLRWEHPETGNLPPNQFIQILEESGMILEVGAWILEEACRTASKLLRDKLVDIRHFSLCVNISPRQFRQTDFVDRVKRCLRINSLPSNLLKLEITEGIVIQNLDETIAKMHELKKLGVSFAMDDFGTGYSSLTYLKRLPVDALKIDQSFIRDATTDPNDAEIIRAIVAMAQSLNLTVIAEGVEQPLQLEFLEQLGCRLYQGYLFSEPLTLSAFEKRLKQPEMLFKESQLNP</sequence>
<dbReference type="EMBL" id="CP081201">
    <property type="protein sequence ID" value="UXZ94430.1"/>
    <property type="molecule type" value="Genomic_DNA"/>
</dbReference>
<dbReference type="PANTHER" id="PTHR44757:SF2">
    <property type="entry name" value="BIOFILM ARCHITECTURE MAINTENANCE PROTEIN MBAA"/>
    <property type="match status" value="1"/>
</dbReference>
<gene>
    <name evidence="4" type="ORF">K3169_18885</name>
</gene>
<name>A0ABY6F976_9PSED</name>
<dbReference type="SUPFAM" id="SSF141868">
    <property type="entry name" value="EAL domain-like"/>
    <property type="match status" value="1"/>
</dbReference>
<dbReference type="SMART" id="SM00052">
    <property type="entry name" value="EAL"/>
    <property type="match status" value="1"/>
</dbReference>
<dbReference type="Pfam" id="PF13426">
    <property type="entry name" value="PAS_9"/>
    <property type="match status" value="1"/>
</dbReference>
<evidence type="ECO:0000313" key="5">
    <source>
        <dbReference type="Proteomes" id="UP001063228"/>
    </source>
</evidence>
<dbReference type="SMART" id="SM00267">
    <property type="entry name" value="GGDEF"/>
    <property type="match status" value="1"/>
</dbReference>
<dbReference type="NCBIfam" id="TIGR00254">
    <property type="entry name" value="GGDEF"/>
    <property type="match status" value="1"/>
</dbReference>
<feature type="domain" description="EAL" evidence="2">
    <location>
        <begin position="450"/>
        <end position="707"/>
    </location>
</feature>
<dbReference type="Pfam" id="PF00990">
    <property type="entry name" value="GGDEF"/>
    <property type="match status" value="1"/>
</dbReference>
<accession>A0ABY6F976</accession>
<dbReference type="PANTHER" id="PTHR44757">
    <property type="entry name" value="DIGUANYLATE CYCLASE DGCP"/>
    <property type="match status" value="1"/>
</dbReference>